<dbReference type="PANTHER" id="PTHR43377">
    <property type="entry name" value="BILIVERDIN REDUCTASE A"/>
    <property type="match status" value="1"/>
</dbReference>
<dbReference type="SUPFAM" id="SSF51735">
    <property type="entry name" value="NAD(P)-binding Rossmann-fold domains"/>
    <property type="match status" value="1"/>
</dbReference>
<evidence type="ECO:0000259" key="2">
    <source>
        <dbReference type="Pfam" id="PF22725"/>
    </source>
</evidence>
<proteinExistence type="predicted"/>
<dbReference type="RefSeq" id="WP_118889175.1">
    <property type="nucleotide sequence ID" value="NZ_PHUT01000005.1"/>
</dbReference>
<feature type="domain" description="Gfo/Idh/MocA-like oxidoreductase N-terminal" evidence="1">
    <location>
        <begin position="5"/>
        <end position="124"/>
    </location>
</feature>
<evidence type="ECO:0000313" key="3">
    <source>
        <dbReference type="EMBL" id="RHW32524.1"/>
    </source>
</evidence>
<reference evidence="3 4" key="1">
    <citation type="journal article" date="2007" name="Int. J. Syst. Evol. Microbiol.">
        <title>Oceanobacillus profundus sp. nov., isolated from a deep-sea sediment core.</title>
        <authorList>
            <person name="Kim Y.G."/>
            <person name="Choi D.H."/>
            <person name="Hyun S."/>
            <person name="Cho B.C."/>
        </authorList>
    </citation>
    <scope>NUCLEOTIDE SEQUENCE [LARGE SCALE GENOMIC DNA]</scope>
    <source>
        <strain evidence="3 4">DSM 18246</strain>
    </source>
</reference>
<dbReference type="AlphaFoldDB" id="A0A417YHU7"/>
<gene>
    <name evidence="3" type="ORF">D1B32_09340</name>
</gene>
<evidence type="ECO:0000259" key="1">
    <source>
        <dbReference type="Pfam" id="PF01408"/>
    </source>
</evidence>
<dbReference type="Proteomes" id="UP000285456">
    <property type="component" value="Unassembled WGS sequence"/>
</dbReference>
<evidence type="ECO:0000313" key="4">
    <source>
        <dbReference type="Proteomes" id="UP000285456"/>
    </source>
</evidence>
<dbReference type="Pfam" id="PF01408">
    <property type="entry name" value="GFO_IDH_MocA"/>
    <property type="match status" value="1"/>
</dbReference>
<dbReference type="Gene3D" id="3.40.50.720">
    <property type="entry name" value="NAD(P)-binding Rossmann-like Domain"/>
    <property type="match status" value="1"/>
</dbReference>
<accession>A0A417YHU7</accession>
<dbReference type="GO" id="GO:0000166">
    <property type="term" value="F:nucleotide binding"/>
    <property type="evidence" value="ECO:0007669"/>
    <property type="project" value="InterPro"/>
</dbReference>
<organism evidence="3 4">
    <name type="scientific">Oceanobacillus profundus</name>
    <dbReference type="NCBI Taxonomy" id="372463"/>
    <lineage>
        <taxon>Bacteria</taxon>
        <taxon>Bacillati</taxon>
        <taxon>Bacillota</taxon>
        <taxon>Bacilli</taxon>
        <taxon>Bacillales</taxon>
        <taxon>Bacillaceae</taxon>
        <taxon>Oceanobacillus</taxon>
    </lineage>
</organism>
<sequence>MSKLKAGIIGSGKIAQVRHIPEYLQRNDVELVAICDVNLQRVKKIAQTHNISFATNKQSEILQSSDIELISICTPNALHSKYALEALNHNKHVLVEKPMATNLKDLKKLYKTARKHNLVLMPGHNQRFDPVHRQVKELIDNKAIGNIIQFTSNYQHPGPQFWSVDKENSWFFNQKLSSFGALGDLAIHKLDLIQWLINQTFSEWFVAKNKAHDSRASISLRTRSGIVGSINVSWNNPLQDHRTVLYGTKGTIVFGEELHEVSIHRFNGETKIERIQPILRKDGKPNSGIIDHFVECVKGTESLSIDSKHVKNSLKVILS</sequence>
<dbReference type="SUPFAM" id="SSF55347">
    <property type="entry name" value="Glyceraldehyde-3-phosphate dehydrogenase-like, C-terminal domain"/>
    <property type="match status" value="1"/>
</dbReference>
<name>A0A417YHU7_9BACI</name>
<protein>
    <submittedName>
        <fullName evidence="3">Gfo/Idh/MocA family oxidoreductase</fullName>
    </submittedName>
</protein>
<dbReference type="Pfam" id="PF22725">
    <property type="entry name" value="GFO_IDH_MocA_C3"/>
    <property type="match status" value="1"/>
</dbReference>
<dbReference type="Gene3D" id="3.30.360.10">
    <property type="entry name" value="Dihydrodipicolinate Reductase, domain 2"/>
    <property type="match status" value="1"/>
</dbReference>
<dbReference type="EMBL" id="QWEH01000005">
    <property type="protein sequence ID" value="RHW32524.1"/>
    <property type="molecule type" value="Genomic_DNA"/>
</dbReference>
<feature type="domain" description="GFO/IDH/MocA-like oxidoreductase" evidence="2">
    <location>
        <begin position="132"/>
        <end position="253"/>
    </location>
</feature>
<dbReference type="OrthoDB" id="9815825at2"/>
<dbReference type="InterPro" id="IPR036291">
    <property type="entry name" value="NAD(P)-bd_dom_sf"/>
</dbReference>
<dbReference type="InterPro" id="IPR000683">
    <property type="entry name" value="Gfo/Idh/MocA-like_OxRdtase_N"/>
</dbReference>
<dbReference type="PANTHER" id="PTHR43377:SF1">
    <property type="entry name" value="BILIVERDIN REDUCTASE A"/>
    <property type="match status" value="1"/>
</dbReference>
<dbReference type="InterPro" id="IPR051450">
    <property type="entry name" value="Gfo/Idh/MocA_Oxidoreductases"/>
</dbReference>
<dbReference type="InterPro" id="IPR055170">
    <property type="entry name" value="GFO_IDH_MocA-like_dom"/>
</dbReference>
<comment type="caution">
    <text evidence="3">The sequence shown here is derived from an EMBL/GenBank/DDBJ whole genome shotgun (WGS) entry which is preliminary data.</text>
</comment>
<keyword evidence="4" id="KW-1185">Reference proteome</keyword>